<accession>A0ABV1D1F2</accession>
<evidence type="ECO:0000313" key="3">
    <source>
        <dbReference type="Proteomes" id="UP001454086"/>
    </source>
</evidence>
<comment type="caution">
    <text evidence="2">The sequence shown here is derived from an EMBL/GenBank/DDBJ whole genome shotgun (WGS) entry which is preliminary data.</text>
</comment>
<feature type="transmembrane region" description="Helical" evidence="1">
    <location>
        <begin position="359"/>
        <end position="378"/>
    </location>
</feature>
<feature type="transmembrane region" description="Helical" evidence="1">
    <location>
        <begin position="133"/>
        <end position="154"/>
    </location>
</feature>
<organism evidence="2 3">
    <name type="scientific">Enterocloster hominis</name>
    <name type="common">ex Hitch et al. 2024</name>
    <dbReference type="NCBI Taxonomy" id="1917870"/>
    <lineage>
        <taxon>Bacteria</taxon>
        <taxon>Bacillati</taxon>
        <taxon>Bacillota</taxon>
        <taxon>Clostridia</taxon>
        <taxon>Lachnospirales</taxon>
        <taxon>Lachnospiraceae</taxon>
        <taxon>Enterocloster</taxon>
    </lineage>
</organism>
<feature type="transmembrane region" description="Helical" evidence="1">
    <location>
        <begin position="71"/>
        <end position="89"/>
    </location>
</feature>
<feature type="transmembrane region" description="Helical" evidence="1">
    <location>
        <begin position="41"/>
        <end position="59"/>
    </location>
</feature>
<feature type="transmembrane region" description="Helical" evidence="1">
    <location>
        <begin position="199"/>
        <end position="218"/>
    </location>
</feature>
<keyword evidence="1" id="KW-0472">Membrane</keyword>
<name>A0ABV1D1F2_9FIRM</name>
<evidence type="ECO:0000313" key="2">
    <source>
        <dbReference type="EMBL" id="MEQ2424224.1"/>
    </source>
</evidence>
<feature type="transmembrane region" description="Helical" evidence="1">
    <location>
        <begin position="294"/>
        <end position="313"/>
    </location>
</feature>
<dbReference type="Proteomes" id="UP001454086">
    <property type="component" value="Unassembled WGS sequence"/>
</dbReference>
<dbReference type="SUPFAM" id="SSF82185">
    <property type="entry name" value="Histone H3 K4-specific methyltransferase SET7/9 N-terminal domain"/>
    <property type="match status" value="2"/>
</dbReference>
<dbReference type="RefSeq" id="WP_008719077.1">
    <property type="nucleotide sequence ID" value="NZ_JBBMFM010000010.1"/>
</dbReference>
<dbReference type="PANTHER" id="PTHR23084">
    <property type="entry name" value="PHOSPHATIDYLINOSITOL-4-PHOSPHATE 5-KINASE RELATED"/>
    <property type="match status" value="1"/>
</dbReference>
<reference evidence="2 3" key="1">
    <citation type="submission" date="2024-03" db="EMBL/GenBank/DDBJ databases">
        <title>Human intestinal bacterial collection.</title>
        <authorList>
            <person name="Pauvert C."/>
            <person name="Hitch T.C.A."/>
            <person name="Clavel T."/>
        </authorList>
    </citation>
    <scope>NUCLEOTIDE SEQUENCE [LARGE SCALE GENOMIC DNA]</scope>
    <source>
        <strain evidence="2 3">CLA-SR-H021</strain>
    </source>
</reference>
<keyword evidence="1" id="KW-1133">Transmembrane helix</keyword>
<sequence>MERTDKSLQAGRLCAAIMIVLYAGALLRYDVKEGARELPVYVWAAACSMLAGRILVSGLKNHKTGKWKKCVIQAAAVIVLMVAGRGWSLRGTAPHIMLEWTVLYIKYALALFWPIWALAAVKISESGLDKDRLSNIFTASVFYTLLTILGIWALEDIMVIPEWKDVDWMMTEVILLGSFSCLVFFREYIYKLEGTGRKVLAAGTMAAMNLAGLGMMIYKSPRIRVILYSLGVHLFDTERSLRDVNWLDYRLEAVKANWSGYMEPGFNRLGHDLMEGEVWLTWKKNPLSCLNAEYGKAALLVFLILFAGVMFFTGRIPYRDGRLKRIAWYIRAELIMMFVSSTLNELFLVQAGVGMGNYFPLLGYGVQVFSLLSILYSLDGLGEMKEDGRTESCSIKPHRLRWKKGYTFLTILILLPALLGRIYHSPFEMDSYASADIPPVLIPEETYTYQAWEDGGVYYAGKQEQGQMEGFGSERSGGRFFFGNHTNGIRDGYGLLKAEDGSFWMGRYRNGVMRGGLWIYDNGSWEMESLSPDGIMEADKLRVIQYDYGDYYYGEVDNGKPEGYGQYYSPAQEYFYMGEFQDGKRSGSGAWYTTSSPENISMMAGTWDDGLFCGKGIWARNPETGFEEGEWYHEAVSSYASQLEDGSWFYRSDLKPCGIHIIYQADGGWYYCDKGKGSLSSR</sequence>
<feature type="transmembrane region" description="Helical" evidence="1">
    <location>
        <begin position="166"/>
        <end position="187"/>
    </location>
</feature>
<protein>
    <recommendedName>
        <fullName evidence="4">MORN repeat protein</fullName>
    </recommendedName>
</protein>
<keyword evidence="3" id="KW-1185">Reference proteome</keyword>
<evidence type="ECO:0008006" key="4">
    <source>
        <dbReference type="Google" id="ProtNLM"/>
    </source>
</evidence>
<dbReference type="EMBL" id="JBBMFM010000010">
    <property type="protein sequence ID" value="MEQ2424224.1"/>
    <property type="molecule type" value="Genomic_DNA"/>
</dbReference>
<keyword evidence="1" id="KW-0812">Transmembrane</keyword>
<dbReference type="Gene3D" id="2.20.110.10">
    <property type="entry name" value="Histone H3 K4-specific methyltransferase SET7/9 N-terminal domain"/>
    <property type="match status" value="1"/>
</dbReference>
<gene>
    <name evidence="2" type="ORF">WMQ36_04505</name>
</gene>
<proteinExistence type="predicted"/>
<evidence type="ECO:0000256" key="1">
    <source>
        <dbReference type="SAM" id="Phobius"/>
    </source>
</evidence>
<feature type="transmembrane region" description="Helical" evidence="1">
    <location>
        <begin position="334"/>
        <end position="353"/>
    </location>
</feature>
<feature type="transmembrane region" description="Helical" evidence="1">
    <location>
        <begin position="406"/>
        <end position="424"/>
    </location>
</feature>
<feature type="transmembrane region" description="Helical" evidence="1">
    <location>
        <begin position="101"/>
        <end position="121"/>
    </location>
</feature>
<feature type="transmembrane region" description="Helical" evidence="1">
    <location>
        <begin position="12"/>
        <end position="29"/>
    </location>
</feature>
<dbReference type="PANTHER" id="PTHR23084:SF263">
    <property type="entry name" value="MORN REPEAT-CONTAINING PROTEIN 1"/>
    <property type="match status" value="1"/>
</dbReference>